<dbReference type="EMBL" id="BPQR01000011">
    <property type="protein sequence ID" value="GJE05458.1"/>
    <property type="molecule type" value="Genomic_DNA"/>
</dbReference>
<proteinExistence type="predicted"/>
<dbReference type="Pfam" id="PF08241">
    <property type="entry name" value="Methyltransf_11"/>
    <property type="match status" value="1"/>
</dbReference>
<dbReference type="RefSeq" id="WP_238274143.1">
    <property type="nucleotide sequence ID" value="NZ_BPQR01000011.1"/>
</dbReference>
<gene>
    <name evidence="2" type="ORF">AOPFMNJM_0758</name>
</gene>
<feature type="domain" description="Methyltransferase type 11" evidence="1">
    <location>
        <begin position="62"/>
        <end position="159"/>
    </location>
</feature>
<organism evidence="2 3">
    <name type="scientific">Methylobacterium jeotgali</name>
    <dbReference type="NCBI Taxonomy" id="381630"/>
    <lineage>
        <taxon>Bacteria</taxon>
        <taxon>Pseudomonadati</taxon>
        <taxon>Pseudomonadota</taxon>
        <taxon>Alphaproteobacteria</taxon>
        <taxon>Hyphomicrobiales</taxon>
        <taxon>Methylobacteriaceae</taxon>
        <taxon>Methylobacterium</taxon>
    </lineage>
</organism>
<evidence type="ECO:0000313" key="2">
    <source>
        <dbReference type="EMBL" id="GJE05458.1"/>
    </source>
</evidence>
<dbReference type="SUPFAM" id="SSF53335">
    <property type="entry name" value="S-adenosyl-L-methionine-dependent methyltransferases"/>
    <property type="match status" value="1"/>
</dbReference>
<keyword evidence="3" id="KW-1185">Reference proteome</keyword>
<dbReference type="Proteomes" id="UP001055102">
    <property type="component" value="Unassembled WGS sequence"/>
</dbReference>
<protein>
    <recommendedName>
        <fullName evidence="1">Methyltransferase type 11 domain-containing protein</fullName>
    </recommendedName>
</protein>
<sequence length="244" mass="27731">MSSERAGHLANLGYRDTYVAHLRSRLPEGWTPFSDFFGNLNRLRTLSGLLDRHLKGRGLTVLNIGCGPFATEIFVRALQGQQIVSFDYTAEFAPFYPVFRADGHLTKTAFLRADALSVGFRPESFDAIVIHDVLYETGLDLDDLLERFAPTLKPGGLVYLDAMNESTRRLWRMLGKEKAYRRYRREDVMASLRRHGFEVAEWRPVFGASGRLLRLFHAVLWHGARLCNTFAVVAVKVRPVKTSP</sequence>
<dbReference type="InterPro" id="IPR029063">
    <property type="entry name" value="SAM-dependent_MTases_sf"/>
</dbReference>
<dbReference type="Gene3D" id="3.40.50.150">
    <property type="entry name" value="Vaccinia Virus protein VP39"/>
    <property type="match status" value="1"/>
</dbReference>
<reference evidence="2" key="1">
    <citation type="journal article" date="2021" name="Front. Microbiol.">
        <title>Comprehensive Comparative Genomics and Phenotyping of Methylobacterium Species.</title>
        <authorList>
            <person name="Alessa O."/>
            <person name="Ogura Y."/>
            <person name="Fujitani Y."/>
            <person name="Takami H."/>
            <person name="Hayashi T."/>
            <person name="Sahin N."/>
            <person name="Tani A."/>
        </authorList>
    </citation>
    <scope>NUCLEOTIDE SEQUENCE</scope>
    <source>
        <strain evidence="2">LMG 23639</strain>
    </source>
</reference>
<name>A0ABQ4SSM1_9HYPH</name>
<evidence type="ECO:0000313" key="3">
    <source>
        <dbReference type="Proteomes" id="UP001055102"/>
    </source>
</evidence>
<reference evidence="2" key="2">
    <citation type="submission" date="2021-08" db="EMBL/GenBank/DDBJ databases">
        <authorList>
            <person name="Tani A."/>
            <person name="Ola A."/>
            <person name="Ogura Y."/>
            <person name="Katsura K."/>
            <person name="Hayashi T."/>
        </authorList>
    </citation>
    <scope>NUCLEOTIDE SEQUENCE</scope>
    <source>
        <strain evidence="2">LMG 23639</strain>
    </source>
</reference>
<dbReference type="CDD" id="cd02440">
    <property type="entry name" value="AdoMet_MTases"/>
    <property type="match status" value="1"/>
</dbReference>
<accession>A0ABQ4SSM1</accession>
<evidence type="ECO:0000259" key="1">
    <source>
        <dbReference type="Pfam" id="PF08241"/>
    </source>
</evidence>
<dbReference type="InterPro" id="IPR013216">
    <property type="entry name" value="Methyltransf_11"/>
</dbReference>
<comment type="caution">
    <text evidence="2">The sequence shown here is derived from an EMBL/GenBank/DDBJ whole genome shotgun (WGS) entry which is preliminary data.</text>
</comment>